<evidence type="ECO:0000256" key="5">
    <source>
        <dbReference type="ARBA" id="ARBA00023242"/>
    </source>
</evidence>
<feature type="cross-link" description="Glycyl lysine isopeptide (Lys-Gly) (interchain with G-Cter in ubiquitin)" evidence="6">
    <location>
        <position position="31"/>
    </location>
</feature>
<dbReference type="GO" id="GO:0005662">
    <property type="term" value="C:DNA replication factor A complex"/>
    <property type="evidence" value="ECO:0007669"/>
    <property type="project" value="TreeGrafter"/>
</dbReference>
<evidence type="ECO:0000256" key="6">
    <source>
        <dbReference type="PIRSR" id="PIRSR036949-1"/>
    </source>
</evidence>
<dbReference type="GO" id="GO:0035861">
    <property type="term" value="C:site of double-strand break"/>
    <property type="evidence" value="ECO:0007669"/>
    <property type="project" value="TreeGrafter"/>
</dbReference>
<dbReference type="InterPro" id="IPR012340">
    <property type="entry name" value="NA-bd_OB-fold"/>
</dbReference>
<keyword evidence="4" id="KW-0238">DNA-binding</keyword>
<sequence length="269" mass="29452">MNFSQNYNPHGSGGGGGFLVGSQDSPSQDTKKSDNHAVRPLTILALLNATQAHTDALFSIDGVEFAQVTLVAQLAEDLEPQSTNILFKLDDGTGRIDARHWIESHESAEDYSHIKEGSYIRLMGTLKSLTDRKHLMAPHVRLASPREFLYHKTEVMLAYAHSTLGPSGNTSFSSNMAVDTSAYKPGATGNAVDNSKYSDLPVLERSILEFIQKTPADNNGVRMQSIVGKLSSLDITADKIVSAMDRLMENGHVYTTCDEEHFKSDVYDS</sequence>
<keyword evidence="5" id="KW-0539">Nucleus</keyword>
<proteinExistence type="inferred from homology"/>
<dbReference type="Gene3D" id="1.10.10.10">
    <property type="entry name" value="Winged helix-like DNA-binding domain superfamily/Winged helix DNA-binding domain"/>
    <property type="match status" value="1"/>
</dbReference>
<feature type="region of interest" description="Disordered" evidence="7">
    <location>
        <begin position="1"/>
        <end position="34"/>
    </location>
</feature>
<protein>
    <recommendedName>
        <fullName evidence="8">Replication protein A C-terminal domain-containing protein</fullName>
    </recommendedName>
</protein>
<dbReference type="GO" id="GO:0006260">
    <property type="term" value="P:DNA replication"/>
    <property type="evidence" value="ECO:0007669"/>
    <property type="project" value="UniProtKB-KW"/>
</dbReference>
<evidence type="ECO:0000256" key="2">
    <source>
        <dbReference type="ARBA" id="ARBA00007815"/>
    </source>
</evidence>
<comment type="subcellular location">
    <subcellularLocation>
        <location evidence="1">Nucleus</location>
    </subcellularLocation>
</comment>
<dbReference type="PANTHER" id="PTHR13989">
    <property type="entry name" value="REPLICATION PROTEIN A-RELATED"/>
    <property type="match status" value="1"/>
</dbReference>
<evidence type="ECO:0000313" key="9">
    <source>
        <dbReference type="EMBL" id="GJJ07128.1"/>
    </source>
</evidence>
<dbReference type="Pfam" id="PF08784">
    <property type="entry name" value="RPA_C"/>
    <property type="match status" value="1"/>
</dbReference>
<dbReference type="InterPro" id="IPR040260">
    <property type="entry name" value="RFA2-like"/>
</dbReference>
<evidence type="ECO:0000259" key="8">
    <source>
        <dbReference type="Pfam" id="PF08784"/>
    </source>
</evidence>
<evidence type="ECO:0000313" key="10">
    <source>
        <dbReference type="Proteomes" id="UP001050691"/>
    </source>
</evidence>
<evidence type="ECO:0000256" key="3">
    <source>
        <dbReference type="ARBA" id="ARBA00022705"/>
    </source>
</evidence>
<dbReference type="GO" id="GO:0003697">
    <property type="term" value="F:single-stranded DNA binding"/>
    <property type="evidence" value="ECO:0007669"/>
    <property type="project" value="TreeGrafter"/>
</dbReference>
<reference evidence="9" key="1">
    <citation type="submission" date="2021-10" db="EMBL/GenBank/DDBJ databases">
        <title>De novo Genome Assembly of Clathrus columnatus (Basidiomycota, Fungi) Using Illumina and Nanopore Sequence Data.</title>
        <authorList>
            <person name="Ogiso-Tanaka E."/>
            <person name="Itagaki H."/>
            <person name="Hosoya T."/>
            <person name="Hosaka K."/>
        </authorList>
    </citation>
    <scope>NUCLEOTIDE SEQUENCE</scope>
    <source>
        <strain evidence="9">MO-923</strain>
    </source>
</reference>
<dbReference type="PANTHER" id="PTHR13989:SF16">
    <property type="entry name" value="REPLICATION PROTEIN A2"/>
    <property type="match status" value="1"/>
</dbReference>
<keyword evidence="3" id="KW-0235">DNA replication</keyword>
<feature type="cross-link" description="Glycyl lysine isopeptide (Lys-Gly) (interchain with G-Cter in ubiquitin)" evidence="6">
    <location>
        <position position="32"/>
    </location>
</feature>
<evidence type="ECO:0000256" key="1">
    <source>
        <dbReference type="ARBA" id="ARBA00004123"/>
    </source>
</evidence>
<dbReference type="GO" id="GO:0000781">
    <property type="term" value="C:chromosome, telomeric region"/>
    <property type="evidence" value="ECO:0007669"/>
    <property type="project" value="TreeGrafter"/>
</dbReference>
<dbReference type="Gene3D" id="2.40.50.140">
    <property type="entry name" value="Nucleic acid-binding proteins"/>
    <property type="match status" value="1"/>
</dbReference>
<feature type="domain" description="Replication protein A C-terminal" evidence="8">
    <location>
        <begin position="172"/>
        <end position="260"/>
    </location>
</feature>
<dbReference type="EMBL" id="BPWL01000002">
    <property type="protein sequence ID" value="GJJ07128.1"/>
    <property type="molecule type" value="Genomic_DNA"/>
</dbReference>
<dbReference type="SUPFAM" id="SSF46785">
    <property type="entry name" value="Winged helix' DNA-binding domain"/>
    <property type="match status" value="1"/>
</dbReference>
<comment type="caution">
    <text evidence="9">The sequence shown here is derived from an EMBL/GenBank/DDBJ whole genome shotgun (WGS) entry which is preliminary data.</text>
</comment>
<dbReference type="InterPro" id="IPR036390">
    <property type="entry name" value="WH_DNA-bd_sf"/>
</dbReference>
<dbReference type="GO" id="GO:0006289">
    <property type="term" value="P:nucleotide-excision repair"/>
    <property type="evidence" value="ECO:0007669"/>
    <property type="project" value="TreeGrafter"/>
</dbReference>
<dbReference type="Proteomes" id="UP001050691">
    <property type="component" value="Unassembled WGS sequence"/>
</dbReference>
<accession>A0AAV5A0X3</accession>
<evidence type="ECO:0000256" key="4">
    <source>
        <dbReference type="ARBA" id="ARBA00023125"/>
    </source>
</evidence>
<comment type="similarity">
    <text evidence="2">Belongs to the replication factor A protein 2 family.</text>
</comment>
<gene>
    <name evidence="9" type="ORF">Clacol_001328</name>
</gene>
<dbReference type="InterPro" id="IPR014646">
    <property type="entry name" value="Rfa2/RPA32"/>
</dbReference>
<dbReference type="InterPro" id="IPR036388">
    <property type="entry name" value="WH-like_DNA-bd_sf"/>
</dbReference>
<keyword evidence="10" id="KW-1185">Reference proteome</keyword>
<organism evidence="9 10">
    <name type="scientific">Clathrus columnatus</name>
    <dbReference type="NCBI Taxonomy" id="1419009"/>
    <lineage>
        <taxon>Eukaryota</taxon>
        <taxon>Fungi</taxon>
        <taxon>Dikarya</taxon>
        <taxon>Basidiomycota</taxon>
        <taxon>Agaricomycotina</taxon>
        <taxon>Agaricomycetes</taxon>
        <taxon>Phallomycetidae</taxon>
        <taxon>Phallales</taxon>
        <taxon>Clathraceae</taxon>
        <taxon>Clathrus</taxon>
    </lineage>
</organism>
<name>A0AAV5A0X3_9AGAM</name>
<dbReference type="InterPro" id="IPR014892">
    <property type="entry name" value="RPA_C"/>
</dbReference>
<dbReference type="CDD" id="cd04478">
    <property type="entry name" value="RPA2_DBD_D"/>
    <property type="match status" value="1"/>
</dbReference>
<evidence type="ECO:0000256" key="7">
    <source>
        <dbReference type="SAM" id="MobiDB-lite"/>
    </source>
</evidence>
<dbReference type="PIRSF" id="PIRSF036949">
    <property type="entry name" value="RPA32"/>
    <property type="match status" value="1"/>
</dbReference>
<dbReference type="SUPFAM" id="SSF50249">
    <property type="entry name" value="Nucleic acid-binding proteins"/>
    <property type="match status" value="1"/>
</dbReference>
<dbReference type="GO" id="GO:0000724">
    <property type="term" value="P:double-strand break repair via homologous recombination"/>
    <property type="evidence" value="ECO:0007669"/>
    <property type="project" value="TreeGrafter"/>
</dbReference>
<dbReference type="AlphaFoldDB" id="A0AAV5A0X3"/>